<feature type="binding site" evidence="7">
    <location>
        <position position="133"/>
    </location>
    <ligand>
        <name>substrate</name>
    </ligand>
</feature>
<dbReference type="Pfam" id="PF01979">
    <property type="entry name" value="Amidohydro_1"/>
    <property type="match status" value="1"/>
</dbReference>
<gene>
    <name evidence="10" type="ORF">C7446_2487</name>
</gene>
<dbReference type="PANTHER" id="PTHR11113:SF14">
    <property type="entry name" value="N-ACETYLGLUCOSAMINE-6-PHOSPHATE DEACETYLASE"/>
    <property type="match status" value="1"/>
</dbReference>
<dbReference type="PIRSF" id="PIRSF038994">
    <property type="entry name" value="NagA"/>
    <property type="match status" value="1"/>
</dbReference>
<evidence type="ECO:0000313" key="11">
    <source>
        <dbReference type="Proteomes" id="UP000281975"/>
    </source>
</evidence>
<dbReference type="InterPro" id="IPR006680">
    <property type="entry name" value="Amidohydro-rel"/>
</dbReference>
<feature type="binding site" evidence="8">
    <location>
        <position position="206"/>
    </location>
    <ligand>
        <name>Zn(2+)</name>
        <dbReference type="ChEBI" id="CHEBI:29105"/>
    </ligand>
</feature>
<dbReference type="EMBL" id="RBIN01000007">
    <property type="protein sequence ID" value="RKQ97070.1"/>
    <property type="molecule type" value="Genomic_DNA"/>
</dbReference>
<keyword evidence="2 8" id="KW-0479">Metal-binding</keyword>
<feature type="binding site" evidence="7">
    <location>
        <position position="240"/>
    </location>
    <ligand>
        <name>substrate</name>
    </ligand>
</feature>
<feature type="binding site" evidence="7">
    <location>
        <position position="217"/>
    </location>
    <ligand>
        <name>substrate</name>
    </ligand>
</feature>
<dbReference type="Gene3D" id="3.20.20.140">
    <property type="entry name" value="Metal-dependent hydrolases"/>
    <property type="match status" value="1"/>
</dbReference>
<dbReference type="GO" id="GO:0006046">
    <property type="term" value="P:N-acetylglucosamine catabolic process"/>
    <property type="evidence" value="ECO:0007669"/>
    <property type="project" value="TreeGrafter"/>
</dbReference>
<keyword evidence="11" id="KW-1185">Reference proteome</keyword>
<reference evidence="10 11" key="1">
    <citation type="submission" date="2018-10" db="EMBL/GenBank/DDBJ databases">
        <title>Genomic Encyclopedia of Type Strains, Phase IV (KMG-IV): sequencing the most valuable type-strain genomes for metagenomic binning, comparative biology and taxonomic classification.</title>
        <authorList>
            <person name="Goeker M."/>
        </authorList>
    </citation>
    <scope>NUCLEOTIDE SEQUENCE [LARGE SCALE GENOMIC DNA]</scope>
    <source>
        <strain evidence="10 11">DSM 23229</strain>
    </source>
</reference>
<dbReference type="AlphaFoldDB" id="A0A420WUH1"/>
<evidence type="ECO:0000256" key="1">
    <source>
        <dbReference type="ARBA" id="ARBA00010716"/>
    </source>
</evidence>
<comment type="similarity">
    <text evidence="1 5">Belongs to the metallo-dependent hydrolases superfamily. NagA family.</text>
</comment>
<keyword evidence="3 5" id="KW-0378">Hydrolase</keyword>
<evidence type="ECO:0000256" key="7">
    <source>
        <dbReference type="PIRSR" id="PIRSR038994-2"/>
    </source>
</evidence>
<protein>
    <submittedName>
        <fullName evidence="10">N-acetylglucosamine 6-phosphate deacetylase</fullName>
    </submittedName>
</protein>
<dbReference type="GO" id="GO:0046872">
    <property type="term" value="F:metal ion binding"/>
    <property type="evidence" value="ECO:0007669"/>
    <property type="project" value="UniProtKB-KW"/>
</dbReference>
<dbReference type="RefSeq" id="WP_121173413.1">
    <property type="nucleotide sequence ID" value="NZ_RBIN01000007.1"/>
</dbReference>
<dbReference type="PANTHER" id="PTHR11113">
    <property type="entry name" value="N-ACETYLGLUCOSAMINE-6-PHOSPHATE DEACETYLASE"/>
    <property type="match status" value="1"/>
</dbReference>
<sequence length="379" mass="39891">MKQLEGNLLTPSGWRRGYLRLSGEHIIELEGEPVDPEDNDAPRLIPGFIDLHVHGGGGADVMEGGDAAATLARTHARFGTTSVLATTMTASRPAIEQALGAVQQVMQDPPEQAADILGVHLEGPFISPERLGAQPPHARPGTREELESLMALAPIRTLTLAPEIAGHDALIGWLNRHGVRVQLGHSDGDYDTMVAALAQGAHGFTHLYNAMRGLHHRDPGVVGAALARAEFAEIIPDLLHVAPGAALAALRAIPGLYGITDATAAAGMPEGQYRLGDNDVYKQGNSVRLADGTLAGSALTMDVALRNWMTLGLSLAEASRRLSALPAHFLGLTDRGALVPGRRADVVTLDRQLNLQAVHVAGQPIAGVAETGQPNEHPS</sequence>
<evidence type="ECO:0000313" key="10">
    <source>
        <dbReference type="EMBL" id="RKQ97070.1"/>
    </source>
</evidence>
<feature type="binding site" evidence="8">
    <location>
        <position position="122"/>
    </location>
    <ligand>
        <name>Zn(2+)</name>
        <dbReference type="ChEBI" id="CHEBI:29105"/>
    </ligand>
</feature>
<evidence type="ECO:0000259" key="9">
    <source>
        <dbReference type="Pfam" id="PF01979"/>
    </source>
</evidence>
<dbReference type="InterPro" id="IPR032466">
    <property type="entry name" value="Metal_Hydrolase"/>
</dbReference>
<dbReference type="SUPFAM" id="SSF51556">
    <property type="entry name" value="Metallo-dependent hydrolases"/>
    <property type="match status" value="1"/>
</dbReference>
<evidence type="ECO:0000256" key="8">
    <source>
        <dbReference type="PIRSR" id="PIRSR038994-3"/>
    </source>
</evidence>
<dbReference type="InterPro" id="IPR003764">
    <property type="entry name" value="GlcNAc_6-P_deAcase"/>
</dbReference>
<feature type="binding site" evidence="7">
    <location>
        <begin position="209"/>
        <end position="210"/>
    </location>
    <ligand>
        <name>substrate</name>
    </ligand>
</feature>
<keyword evidence="4 5" id="KW-0119">Carbohydrate metabolism</keyword>
<feature type="domain" description="Amidohydrolase-related" evidence="9">
    <location>
        <begin position="44"/>
        <end position="360"/>
    </location>
</feature>
<name>A0A420WUH1_9GAMM</name>
<dbReference type="Gene3D" id="2.30.40.10">
    <property type="entry name" value="Urease, subunit C, domain 1"/>
    <property type="match status" value="1"/>
</dbReference>
<comment type="caution">
    <text evidence="10">The sequence shown here is derived from an EMBL/GenBank/DDBJ whole genome shotgun (WGS) entry which is preliminary data.</text>
</comment>
<feature type="active site" description="Proton donor/acceptor" evidence="6">
    <location>
        <position position="261"/>
    </location>
</feature>
<accession>A0A420WUH1</accession>
<comment type="cofactor">
    <cofactor evidence="8">
        <name>a divalent metal cation</name>
        <dbReference type="ChEBI" id="CHEBI:60240"/>
    </cofactor>
    <text evidence="8">Binds 1 divalent metal cation per subunit.</text>
</comment>
<dbReference type="GO" id="GO:0008448">
    <property type="term" value="F:N-acetylglucosamine-6-phosphate deacetylase activity"/>
    <property type="evidence" value="ECO:0007669"/>
    <property type="project" value="InterPro"/>
</dbReference>
<dbReference type="CDD" id="cd00854">
    <property type="entry name" value="NagA"/>
    <property type="match status" value="1"/>
</dbReference>
<organism evidence="10 11">
    <name type="scientific">Kushneria sinocarnis</name>
    <dbReference type="NCBI Taxonomy" id="595502"/>
    <lineage>
        <taxon>Bacteria</taxon>
        <taxon>Pseudomonadati</taxon>
        <taxon>Pseudomonadota</taxon>
        <taxon>Gammaproteobacteria</taxon>
        <taxon>Oceanospirillales</taxon>
        <taxon>Halomonadaceae</taxon>
        <taxon>Kushneria</taxon>
    </lineage>
</organism>
<proteinExistence type="inferred from homology"/>
<feature type="binding site" evidence="7">
    <location>
        <begin position="294"/>
        <end position="296"/>
    </location>
    <ligand>
        <name>substrate</name>
    </ligand>
</feature>
<dbReference type="NCBIfam" id="TIGR00221">
    <property type="entry name" value="nagA"/>
    <property type="match status" value="1"/>
</dbReference>
<dbReference type="Proteomes" id="UP000281975">
    <property type="component" value="Unassembled WGS sequence"/>
</dbReference>
<evidence type="ECO:0000256" key="2">
    <source>
        <dbReference type="ARBA" id="ARBA00022723"/>
    </source>
</evidence>
<evidence type="ECO:0000256" key="5">
    <source>
        <dbReference type="PIRNR" id="PIRNR038994"/>
    </source>
</evidence>
<evidence type="ECO:0000256" key="6">
    <source>
        <dbReference type="PIRSR" id="PIRSR038994-1"/>
    </source>
</evidence>
<dbReference type="OrthoDB" id="9776488at2"/>
<feature type="binding site" evidence="8">
    <location>
        <position position="185"/>
    </location>
    <ligand>
        <name>Zn(2+)</name>
        <dbReference type="ChEBI" id="CHEBI:29105"/>
    </ligand>
</feature>
<dbReference type="InterPro" id="IPR011059">
    <property type="entry name" value="Metal-dep_hydrolase_composite"/>
</dbReference>
<evidence type="ECO:0000256" key="4">
    <source>
        <dbReference type="ARBA" id="ARBA00023277"/>
    </source>
</evidence>
<evidence type="ECO:0000256" key="3">
    <source>
        <dbReference type="ARBA" id="ARBA00022801"/>
    </source>
</evidence>